<evidence type="ECO:0000256" key="3">
    <source>
        <dbReference type="ARBA" id="ARBA00022475"/>
    </source>
</evidence>
<feature type="domain" description="Tripartite ATP-independent periplasmic transporters DctQ component" evidence="10">
    <location>
        <begin position="31"/>
        <end position="161"/>
    </location>
</feature>
<sequence>MFGYQTTAWAKLFARTNFLLAVIGGVCLIGLVVIIAVGVIMRYALGTPILGINEIVQLTALAVVMTSLPYATQHRVHVSVDVFDTFLGRLGRKIGDIFSRLISGYVLFLLARRAWLKCLDALEWGDATNMLNLPIWPLYAILSVGSALCVAVFAADIVLILTNKDSE</sequence>
<dbReference type="InterPro" id="IPR007387">
    <property type="entry name" value="TRAP_DctQ"/>
</dbReference>
<proteinExistence type="inferred from homology"/>
<feature type="transmembrane region" description="Helical" evidence="9">
    <location>
        <begin position="18"/>
        <end position="40"/>
    </location>
</feature>
<keyword evidence="3" id="KW-1003">Cell membrane</keyword>
<dbReference type="Proteomes" id="UP000194664">
    <property type="component" value="Unassembled WGS sequence"/>
</dbReference>
<dbReference type="GO" id="GO:0005886">
    <property type="term" value="C:plasma membrane"/>
    <property type="evidence" value="ECO:0007669"/>
    <property type="project" value="UniProtKB-SubCell"/>
</dbReference>
<feature type="transmembrane region" description="Helical" evidence="9">
    <location>
        <begin position="97"/>
        <end position="116"/>
    </location>
</feature>
<dbReference type="GO" id="GO:0022857">
    <property type="term" value="F:transmembrane transporter activity"/>
    <property type="evidence" value="ECO:0007669"/>
    <property type="project" value="UniProtKB-UniRule"/>
</dbReference>
<dbReference type="AlphaFoldDB" id="A0A251WW19"/>
<feature type="transmembrane region" description="Helical" evidence="9">
    <location>
        <begin position="136"/>
        <end position="161"/>
    </location>
</feature>
<dbReference type="OrthoDB" id="2877624at2"/>
<reference evidence="11 12" key="1">
    <citation type="submission" date="2016-12" db="EMBL/GenBank/DDBJ databases">
        <title>The draft genome sequence of HSLHS2.</title>
        <authorList>
            <person name="Hu D."/>
            <person name="Wang L."/>
            <person name="Shao Z."/>
        </authorList>
    </citation>
    <scope>NUCLEOTIDE SEQUENCE [LARGE SCALE GENOMIC DNA]</scope>
    <source>
        <strain evidence="11">MCCC 1A06712</strain>
    </source>
</reference>
<dbReference type="GO" id="GO:0015740">
    <property type="term" value="P:C4-dicarboxylate transport"/>
    <property type="evidence" value="ECO:0007669"/>
    <property type="project" value="TreeGrafter"/>
</dbReference>
<organism evidence="11 12">
    <name type="scientific">Marivivens niveibacter</name>
    <dbReference type="NCBI Taxonomy" id="1930667"/>
    <lineage>
        <taxon>Bacteria</taxon>
        <taxon>Pseudomonadati</taxon>
        <taxon>Pseudomonadota</taxon>
        <taxon>Alphaproteobacteria</taxon>
        <taxon>Rhodobacterales</taxon>
        <taxon>Paracoccaceae</taxon>
        <taxon>Marivivens group</taxon>
        <taxon>Marivivens</taxon>
    </lineage>
</organism>
<comment type="caution">
    <text evidence="9">Lacks conserved residue(s) required for the propagation of feature annotation.</text>
</comment>
<evidence type="ECO:0000256" key="8">
    <source>
        <dbReference type="ARBA" id="ARBA00038436"/>
    </source>
</evidence>
<evidence type="ECO:0000256" key="9">
    <source>
        <dbReference type="RuleBase" id="RU369079"/>
    </source>
</evidence>
<evidence type="ECO:0000256" key="2">
    <source>
        <dbReference type="ARBA" id="ARBA00022448"/>
    </source>
</evidence>
<name>A0A251WW19_9RHOB</name>
<gene>
    <name evidence="11" type="ORF">BVC71_14330</name>
</gene>
<accession>A0A251WW19</accession>
<keyword evidence="5 9" id="KW-0812">Transmembrane</keyword>
<evidence type="ECO:0000256" key="1">
    <source>
        <dbReference type="ARBA" id="ARBA00004429"/>
    </source>
</evidence>
<dbReference type="PANTHER" id="PTHR35011">
    <property type="entry name" value="2,3-DIKETO-L-GULONATE TRAP TRANSPORTER SMALL PERMEASE PROTEIN YIAM"/>
    <property type="match status" value="1"/>
</dbReference>
<comment type="similarity">
    <text evidence="8 9">Belongs to the TRAP transporter small permease family.</text>
</comment>
<evidence type="ECO:0000256" key="5">
    <source>
        <dbReference type="ARBA" id="ARBA00022692"/>
    </source>
</evidence>
<dbReference type="RefSeq" id="WP_086452375.1">
    <property type="nucleotide sequence ID" value="NZ_MSPP01000006.1"/>
</dbReference>
<comment type="caution">
    <text evidence="11">The sequence shown here is derived from an EMBL/GenBank/DDBJ whole genome shotgun (WGS) entry which is preliminary data.</text>
</comment>
<comment type="subunit">
    <text evidence="9">The complex comprises the extracytoplasmic solute receptor protein and the two transmembrane proteins.</text>
</comment>
<dbReference type="Pfam" id="PF04290">
    <property type="entry name" value="DctQ"/>
    <property type="match status" value="1"/>
</dbReference>
<protein>
    <recommendedName>
        <fullName evidence="9">TRAP transporter small permease protein</fullName>
    </recommendedName>
</protein>
<keyword evidence="2 9" id="KW-0813">Transport</keyword>
<evidence type="ECO:0000256" key="6">
    <source>
        <dbReference type="ARBA" id="ARBA00022989"/>
    </source>
</evidence>
<keyword evidence="6 9" id="KW-1133">Transmembrane helix</keyword>
<keyword evidence="7 9" id="KW-0472">Membrane</keyword>
<evidence type="ECO:0000313" key="11">
    <source>
        <dbReference type="EMBL" id="OUD08345.1"/>
    </source>
</evidence>
<comment type="subcellular location">
    <subcellularLocation>
        <location evidence="1 9">Cell inner membrane</location>
        <topology evidence="1 9">Multi-pass membrane protein</topology>
    </subcellularLocation>
</comment>
<evidence type="ECO:0000259" key="10">
    <source>
        <dbReference type="Pfam" id="PF04290"/>
    </source>
</evidence>
<keyword evidence="12" id="KW-1185">Reference proteome</keyword>
<dbReference type="InterPro" id="IPR055348">
    <property type="entry name" value="DctQ"/>
</dbReference>
<evidence type="ECO:0000256" key="4">
    <source>
        <dbReference type="ARBA" id="ARBA00022519"/>
    </source>
</evidence>
<comment type="function">
    <text evidence="9">Part of the tripartite ATP-independent periplasmic (TRAP) transport system.</text>
</comment>
<evidence type="ECO:0000313" key="12">
    <source>
        <dbReference type="Proteomes" id="UP000194664"/>
    </source>
</evidence>
<keyword evidence="4 9" id="KW-0997">Cell inner membrane</keyword>
<dbReference type="EMBL" id="MSPP01000006">
    <property type="protein sequence ID" value="OUD08345.1"/>
    <property type="molecule type" value="Genomic_DNA"/>
</dbReference>
<evidence type="ECO:0000256" key="7">
    <source>
        <dbReference type="ARBA" id="ARBA00023136"/>
    </source>
</evidence>
<dbReference type="PANTHER" id="PTHR35011:SF10">
    <property type="entry name" value="TRAP TRANSPORTER SMALL PERMEASE PROTEIN"/>
    <property type="match status" value="1"/>
</dbReference>